<dbReference type="GeneID" id="25737504"/>
<proteinExistence type="predicted"/>
<dbReference type="AlphaFoldDB" id="A0A0D2L916"/>
<dbReference type="OrthoDB" id="10643546at2759"/>
<dbReference type="GO" id="GO:0031261">
    <property type="term" value="C:DNA replication preinitiation complex"/>
    <property type="evidence" value="ECO:0007669"/>
    <property type="project" value="TreeGrafter"/>
</dbReference>
<dbReference type="GO" id="GO:0005656">
    <property type="term" value="C:nuclear pre-replicative complex"/>
    <property type="evidence" value="ECO:0007669"/>
    <property type="project" value="TreeGrafter"/>
</dbReference>
<dbReference type="PANTHER" id="PTHR12748">
    <property type="entry name" value="ORIGIN RECOGNITION COMPLEX SUBUNIT 3"/>
    <property type="match status" value="1"/>
</dbReference>
<dbReference type="Proteomes" id="UP000054498">
    <property type="component" value="Unassembled WGS sequence"/>
</dbReference>
<dbReference type="GO" id="GO:0006270">
    <property type="term" value="P:DNA replication initiation"/>
    <property type="evidence" value="ECO:0007669"/>
    <property type="project" value="TreeGrafter"/>
</dbReference>
<dbReference type="PANTHER" id="PTHR12748:SF0">
    <property type="entry name" value="ORIGIN RECOGNITION COMPLEX SUBUNIT 3"/>
    <property type="match status" value="1"/>
</dbReference>
<protein>
    <submittedName>
        <fullName evidence="2">Uncharacterized protein</fullName>
    </submittedName>
</protein>
<dbReference type="KEGG" id="mng:MNEG_4627"/>
<accession>A0A0D2L916</accession>
<sequence>MAEWIANTAEENVSSAFQVLRELPARPTERTSKLHTELEDAARRHDQSAFDGDEDTQRLRLAAYEAAWAQNQEALSAVKLRLVTPVFEQIHRHAAATWRPGGGADPASAGTGGGGSGSGSGGSGVAPPAAGTGSSDAEVPVVLLSVGASADHAHTCPDLAHYLRQRGHPVALANARDLSNGSPAPLLHAALRQFLGAPTPADDVAALVAWWADEIAERCGAAPTKRKKPALAAEARRLRPRKEAGGARAGAAAPLAAPVLVVSDGERCDVPALQQLIKELSERFSR</sequence>
<feature type="region of interest" description="Disordered" evidence="1">
    <location>
        <begin position="97"/>
        <end position="134"/>
    </location>
</feature>
<dbReference type="STRING" id="145388.A0A0D2L916"/>
<name>A0A0D2L916_9CHLO</name>
<dbReference type="GO" id="GO:0003688">
    <property type="term" value="F:DNA replication origin binding"/>
    <property type="evidence" value="ECO:0007669"/>
    <property type="project" value="TreeGrafter"/>
</dbReference>
<dbReference type="InterPro" id="IPR020795">
    <property type="entry name" value="ORC3"/>
</dbReference>
<evidence type="ECO:0000313" key="2">
    <source>
        <dbReference type="EMBL" id="KIZ03339.1"/>
    </source>
</evidence>
<feature type="region of interest" description="Disordered" evidence="1">
    <location>
        <begin position="24"/>
        <end position="53"/>
    </location>
</feature>
<feature type="compositionally biased region" description="Basic and acidic residues" evidence="1">
    <location>
        <begin position="24"/>
        <end position="48"/>
    </location>
</feature>
<feature type="compositionally biased region" description="Gly residues" evidence="1">
    <location>
        <begin position="100"/>
        <end position="124"/>
    </location>
</feature>
<evidence type="ECO:0000313" key="3">
    <source>
        <dbReference type="Proteomes" id="UP000054498"/>
    </source>
</evidence>
<dbReference type="RefSeq" id="XP_013902358.1">
    <property type="nucleotide sequence ID" value="XM_014046904.1"/>
</dbReference>
<gene>
    <name evidence="2" type="ORF">MNEG_4627</name>
</gene>
<dbReference type="GO" id="GO:0005664">
    <property type="term" value="C:nuclear origin of replication recognition complex"/>
    <property type="evidence" value="ECO:0007669"/>
    <property type="project" value="InterPro"/>
</dbReference>
<reference evidence="2 3" key="1">
    <citation type="journal article" date="2013" name="BMC Genomics">
        <title>Reconstruction of the lipid metabolism for the microalga Monoraphidium neglectum from its genome sequence reveals characteristics suitable for biofuel production.</title>
        <authorList>
            <person name="Bogen C."/>
            <person name="Al-Dilaimi A."/>
            <person name="Albersmeier A."/>
            <person name="Wichmann J."/>
            <person name="Grundmann M."/>
            <person name="Rupp O."/>
            <person name="Lauersen K.J."/>
            <person name="Blifernez-Klassen O."/>
            <person name="Kalinowski J."/>
            <person name="Goesmann A."/>
            <person name="Mussgnug J.H."/>
            <person name="Kruse O."/>
        </authorList>
    </citation>
    <scope>NUCLEOTIDE SEQUENCE [LARGE SCALE GENOMIC DNA]</scope>
    <source>
        <strain evidence="2 3">SAG 48.87</strain>
    </source>
</reference>
<evidence type="ECO:0000256" key="1">
    <source>
        <dbReference type="SAM" id="MobiDB-lite"/>
    </source>
</evidence>
<feature type="compositionally biased region" description="Low complexity" evidence="1">
    <location>
        <begin position="125"/>
        <end position="134"/>
    </location>
</feature>
<keyword evidence="3" id="KW-1185">Reference proteome</keyword>
<organism evidence="2 3">
    <name type="scientific">Monoraphidium neglectum</name>
    <dbReference type="NCBI Taxonomy" id="145388"/>
    <lineage>
        <taxon>Eukaryota</taxon>
        <taxon>Viridiplantae</taxon>
        <taxon>Chlorophyta</taxon>
        <taxon>core chlorophytes</taxon>
        <taxon>Chlorophyceae</taxon>
        <taxon>CS clade</taxon>
        <taxon>Sphaeropleales</taxon>
        <taxon>Selenastraceae</taxon>
        <taxon>Monoraphidium</taxon>
    </lineage>
</organism>
<dbReference type="EMBL" id="KK100871">
    <property type="protein sequence ID" value="KIZ03339.1"/>
    <property type="molecule type" value="Genomic_DNA"/>
</dbReference>